<proteinExistence type="predicted"/>
<dbReference type="EMBL" id="MHOJ01000002">
    <property type="protein sequence ID" value="OGZ63086.1"/>
    <property type="molecule type" value="Genomic_DNA"/>
</dbReference>
<evidence type="ECO:0000256" key="1">
    <source>
        <dbReference type="SAM" id="Coils"/>
    </source>
</evidence>
<dbReference type="AlphaFoldDB" id="A0A1G2HKT0"/>
<feature type="domain" description="Serine-tRNA synthetase type1 N-terminal" evidence="2">
    <location>
        <begin position="1"/>
        <end position="75"/>
    </location>
</feature>
<dbReference type="GO" id="GO:0000166">
    <property type="term" value="F:nucleotide binding"/>
    <property type="evidence" value="ECO:0007669"/>
    <property type="project" value="InterPro"/>
</dbReference>
<accession>A0A1G2HKT0</accession>
<keyword evidence="1" id="KW-0175">Coiled coil</keyword>
<reference evidence="3 4" key="1">
    <citation type="journal article" date="2016" name="Nat. Commun.">
        <title>Thousands of microbial genomes shed light on interconnected biogeochemical processes in an aquifer system.</title>
        <authorList>
            <person name="Anantharaman K."/>
            <person name="Brown C.T."/>
            <person name="Hug L.A."/>
            <person name="Sharon I."/>
            <person name="Castelle C.J."/>
            <person name="Probst A.J."/>
            <person name="Thomas B.C."/>
            <person name="Singh A."/>
            <person name="Wilkins M.J."/>
            <person name="Karaoz U."/>
            <person name="Brodie E.L."/>
            <person name="Williams K.H."/>
            <person name="Hubbard S.S."/>
            <person name="Banfield J.F."/>
        </authorList>
    </citation>
    <scope>NUCLEOTIDE SEQUENCE [LARGE SCALE GENOMIC DNA]</scope>
</reference>
<dbReference type="Proteomes" id="UP000178509">
    <property type="component" value="Unassembled WGS sequence"/>
</dbReference>
<dbReference type="SUPFAM" id="SSF46589">
    <property type="entry name" value="tRNA-binding arm"/>
    <property type="match status" value="1"/>
</dbReference>
<dbReference type="InterPro" id="IPR015866">
    <property type="entry name" value="Ser-tRNA-synth_1_N"/>
</dbReference>
<evidence type="ECO:0000313" key="4">
    <source>
        <dbReference type="Proteomes" id="UP000178509"/>
    </source>
</evidence>
<dbReference type="InterPro" id="IPR010978">
    <property type="entry name" value="tRNA-bd_arm"/>
</dbReference>
<feature type="coiled-coil region" evidence="1">
    <location>
        <begin position="30"/>
        <end position="71"/>
    </location>
</feature>
<dbReference type="InterPro" id="IPR042103">
    <property type="entry name" value="SerRS_1_N_sf"/>
</dbReference>
<evidence type="ECO:0000259" key="2">
    <source>
        <dbReference type="Pfam" id="PF02403"/>
    </source>
</evidence>
<protein>
    <recommendedName>
        <fullName evidence="2">Serine-tRNA synthetase type1 N-terminal domain-containing protein</fullName>
    </recommendedName>
</protein>
<evidence type="ECO:0000313" key="3">
    <source>
        <dbReference type="EMBL" id="OGZ63086.1"/>
    </source>
</evidence>
<name>A0A1G2HKT0_9BACT</name>
<comment type="caution">
    <text evidence="3">The sequence shown here is derived from an EMBL/GenBank/DDBJ whole genome shotgun (WGS) entry which is preliminary data.</text>
</comment>
<dbReference type="Gene3D" id="1.10.287.40">
    <property type="entry name" value="Serine-tRNA synthetase, tRNA binding domain"/>
    <property type="match status" value="1"/>
</dbReference>
<dbReference type="STRING" id="1802164.A3H51_00400"/>
<dbReference type="Pfam" id="PF02403">
    <property type="entry name" value="Seryl_tRNA_N"/>
    <property type="match status" value="1"/>
</dbReference>
<organism evidence="3 4">
    <name type="scientific">Candidatus Spechtbacteria bacterium RIFCSPLOWO2_02_FULL_38_8</name>
    <dbReference type="NCBI Taxonomy" id="1802164"/>
    <lineage>
        <taxon>Bacteria</taxon>
        <taxon>Candidatus Spechtiibacteriota</taxon>
    </lineage>
</organism>
<sequence length="89" mass="10356">MLDINFIKENAKKVQTGAHNKGFDIDINKVLTLDKQYRELLGEVENLRAKKNEISGEISKLDNQNRTKKKEEAENFALDGIEFYIDEHF</sequence>
<gene>
    <name evidence="3" type="ORF">A3H51_00400</name>
</gene>